<reference evidence="2 3" key="1">
    <citation type="submission" date="2021-03" db="EMBL/GenBank/DDBJ databases">
        <title>Sequencing the genomes of 1000 actinobacteria strains.</title>
        <authorList>
            <person name="Klenk H.-P."/>
        </authorList>
    </citation>
    <scope>NUCLEOTIDE SEQUENCE [LARGE SCALE GENOMIC DNA]</scope>
    <source>
        <strain evidence="2 3">DSM 46670</strain>
    </source>
</reference>
<organism evidence="2 3">
    <name type="scientific">Kibdelosporangium banguiense</name>
    <dbReference type="NCBI Taxonomy" id="1365924"/>
    <lineage>
        <taxon>Bacteria</taxon>
        <taxon>Bacillati</taxon>
        <taxon>Actinomycetota</taxon>
        <taxon>Actinomycetes</taxon>
        <taxon>Pseudonocardiales</taxon>
        <taxon>Pseudonocardiaceae</taxon>
        <taxon>Kibdelosporangium</taxon>
    </lineage>
</organism>
<keyword evidence="1" id="KW-0732">Signal</keyword>
<accession>A0ABS4TY29</accession>
<dbReference type="RefSeq" id="WP_209646116.1">
    <property type="nucleotide sequence ID" value="NZ_JAGINW010000001.1"/>
</dbReference>
<feature type="signal peptide" evidence="1">
    <location>
        <begin position="1"/>
        <end position="22"/>
    </location>
</feature>
<evidence type="ECO:0000313" key="3">
    <source>
        <dbReference type="Proteomes" id="UP001519332"/>
    </source>
</evidence>
<protein>
    <recommendedName>
        <fullName evidence="4">DUF5642 domain-containing protein</fullName>
    </recommendedName>
</protein>
<keyword evidence="3" id="KW-1185">Reference proteome</keyword>
<evidence type="ECO:0000256" key="1">
    <source>
        <dbReference type="SAM" id="SignalP"/>
    </source>
</evidence>
<proteinExistence type="predicted"/>
<dbReference type="EMBL" id="JAGINW010000001">
    <property type="protein sequence ID" value="MBP2329294.1"/>
    <property type="molecule type" value="Genomic_DNA"/>
</dbReference>
<evidence type="ECO:0000313" key="2">
    <source>
        <dbReference type="EMBL" id="MBP2329294.1"/>
    </source>
</evidence>
<evidence type="ECO:0008006" key="4">
    <source>
        <dbReference type="Google" id="ProtNLM"/>
    </source>
</evidence>
<dbReference type="Proteomes" id="UP001519332">
    <property type="component" value="Unassembled WGS sequence"/>
</dbReference>
<sequence length="309" mass="31794">MIRLLALPVVVVLAGCSSPVPQPPPPAPPPSAPSAPNGAVGSQALSYMLAPVASRALCGALPPERLQQALGASTIKVTPDPTGLVASCALSASELYVDIRLELDQGFEPTETIAGKPVQALPSSGRITAFDVAIAESVGPAWPDSTQTPILRVGGTGEKVAAPAIRRLIEELVPALAKPADSLPAISPDGTVAFTPVPFTAAGLFDLPTPVQGLRLCSLMKEKFGHEVIGVKAAGDCTVRLPNGTSMDVALAAFTLGVEYDGPKVAGRPASSDEDMFRVRLSDVVQVDLKVAPGNRDVAERLVPLLLQG</sequence>
<dbReference type="PROSITE" id="PS51257">
    <property type="entry name" value="PROKAR_LIPOPROTEIN"/>
    <property type="match status" value="1"/>
</dbReference>
<feature type="chain" id="PRO_5046582673" description="DUF5642 domain-containing protein" evidence="1">
    <location>
        <begin position="23"/>
        <end position="309"/>
    </location>
</feature>
<gene>
    <name evidence="2" type="ORF">JOF56_009679</name>
</gene>
<name>A0ABS4TY29_9PSEU</name>
<comment type="caution">
    <text evidence="2">The sequence shown here is derived from an EMBL/GenBank/DDBJ whole genome shotgun (WGS) entry which is preliminary data.</text>
</comment>